<dbReference type="EMBL" id="JASNQZ010000011">
    <property type="protein sequence ID" value="KAL0951945.1"/>
    <property type="molecule type" value="Genomic_DNA"/>
</dbReference>
<dbReference type="PROSITE" id="PS00626">
    <property type="entry name" value="RCC1_2"/>
    <property type="match status" value="1"/>
</dbReference>
<keyword evidence="1" id="KW-0677">Repeat</keyword>
<evidence type="ECO:0000256" key="1">
    <source>
        <dbReference type="ARBA" id="ARBA00022737"/>
    </source>
</evidence>
<sequence length="433" mass="46146">MQISLVCSGSNAHGQLATLNYDDLHTFRPASFVECPLGQVPARTQEIVDISCGANHTVALLRRYCNTKHRDVMEVWGCGDGSRGQLGPGYTKHTSSENFSRAIFRPLELSQSMSSLADAEPRCISAAWETTFVTFARPGDGDVVVAMGANEFGELGIPPASNVRLATNVVEFGGISVKGRAVNPRTIRIQSVASSLHHVLVHFRAEIDDVGIEDLVVGWGAARHGQLGAIPKVAGKAPAFHAKPLLISTANDLPVSVAAGHHHTVIRHKSGRVSSCGSNRKDQLLGLDDVSKASLVGCTWNGTYVVEDTNILATGSHNKGQLGRNELTETSPRGLRPVCFPNGVVADRVLKISCGSEHVLILLQVTVDGHEKSEVWGWGWNEHGNLGNASTDDAHTPMRLFSSLSPPGAKVAGIWAGCGTSWVATKVETASHD</sequence>
<dbReference type="PROSITE" id="PS50012">
    <property type="entry name" value="RCC1_3"/>
    <property type="match status" value="2"/>
</dbReference>
<keyword evidence="4" id="KW-1185">Reference proteome</keyword>
<dbReference type="InterPro" id="IPR009091">
    <property type="entry name" value="RCC1/BLIP-II"/>
</dbReference>
<evidence type="ECO:0000256" key="2">
    <source>
        <dbReference type="PROSITE-ProRule" id="PRU00235"/>
    </source>
</evidence>
<proteinExistence type="predicted"/>
<dbReference type="PANTHER" id="PTHR45622:SF70">
    <property type="entry name" value="SECRETION-REGULATING GUANINE NUCLEOTIDE EXCHANGE FACTOR"/>
    <property type="match status" value="1"/>
</dbReference>
<gene>
    <name evidence="3" type="ORF">HGRIS_008596</name>
</gene>
<evidence type="ECO:0000313" key="4">
    <source>
        <dbReference type="Proteomes" id="UP001556367"/>
    </source>
</evidence>
<protein>
    <submittedName>
        <fullName evidence="3">Uncharacterized protein</fullName>
    </submittedName>
</protein>
<feature type="repeat" description="RCC1" evidence="2">
    <location>
        <begin position="214"/>
        <end position="270"/>
    </location>
</feature>
<accession>A0ABR3J8Y8</accession>
<dbReference type="Proteomes" id="UP001556367">
    <property type="component" value="Unassembled WGS sequence"/>
</dbReference>
<evidence type="ECO:0000313" key="3">
    <source>
        <dbReference type="EMBL" id="KAL0951945.1"/>
    </source>
</evidence>
<dbReference type="Gene3D" id="2.130.10.30">
    <property type="entry name" value="Regulator of chromosome condensation 1/beta-lactamase-inhibitor protein II"/>
    <property type="match status" value="2"/>
</dbReference>
<dbReference type="InterPro" id="IPR051709">
    <property type="entry name" value="Ub-ligase/GTPase-reg"/>
</dbReference>
<feature type="repeat" description="RCC1" evidence="2">
    <location>
        <begin position="309"/>
        <end position="365"/>
    </location>
</feature>
<organism evidence="3 4">
    <name type="scientific">Hohenbuehelia grisea</name>
    <dbReference type="NCBI Taxonomy" id="104357"/>
    <lineage>
        <taxon>Eukaryota</taxon>
        <taxon>Fungi</taxon>
        <taxon>Dikarya</taxon>
        <taxon>Basidiomycota</taxon>
        <taxon>Agaricomycotina</taxon>
        <taxon>Agaricomycetes</taxon>
        <taxon>Agaricomycetidae</taxon>
        <taxon>Agaricales</taxon>
        <taxon>Pleurotineae</taxon>
        <taxon>Pleurotaceae</taxon>
        <taxon>Hohenbuehelia</taxon>
    </lineage>
</organism>
<dbReference type="SUPFAM" id="SSF50985">
    <property type="entry name" value="RCC1/BLIP-II"/>
    <property type="match status" value="2"/>
</dbReference>
<dbReference type="InterPro" id="IPR000408">
    <property type="entry name" value="Reg_chr_condens"/>
</dbReference>
<reference evidence="4" key="1">
    <citation type="submission" date="2024-06" db="EMBL/GenBank/DDBJ databases">
        <title>Multi-omics analyses provide insights into the biosynthesis of the anticancer antibiotic pleurotin in Hohenbuehelia grisea.</title>
        <authorList>
            <person name="Weaver J.A."/>
            <person name="Alberti F."/>
        </authorList>
    </citation>
    <scope>NUCLEOTIDE SEQUENCE [LARGE SCALE GENOMIC DNA]</scope>
    <source>
        <strain evidence="4">T-177</strain>
    </source>
</reference>
<dbReference type="Pfam" id="PF00415">
    <property type="entry name" value="RCC1"/>
    <property type="match status" value="2"/>
</dbReference>
<dbReference type="PANTHER" id="PTHR45622">
    <property type="entry name" value="UBIQUITIN-PROTEIN LIGASE E3A-RELATED"/>
    <property type="match status" value="1"/>
</dbReference>
<comment type="caution">
    <text evidence="3">The sequence shown here is derived from an EMBL/GenBank/DDBJ whole genome shotgun (WGS) entry which is preliminary data.</text>
</comment>
<dbReference type="Pfam" id="PF13540">
    <property type="entry name" value="RCC1_2"/>
    <property type="match status" value="1"/>
</dbReference>
<name>A0ABR3J8Y8_9AGAR</name>